<dbReference type="InterPro" id="IPR023214">
    <property type="entry name" value="HAD_sf"/>
</dbReference>
<dbReference type="GO" id="GO:0008967">
    <property type="term" value="F:phosphoglycolate phosphatase activity"/>
    <property type="evidence" value="ECO:0007669"/>
    <property type="project" value="TreeGrafter"/>
</dbReference>
<organism evidence="2">
    <name type="scientific">Micromonas pusilla (strain CCMP1545)</name>
    <name type="common">Picoplanktonic green alga</name>
    <dbReference type="NCBI Taxonomy" id="564608"/>
    <lineage>
        <taxon>Eukaryota</taxon>
        <taxon>Viridiplantae</taxon>
        <taxon>Chlorophyta</taxon>
        <taxon>Mamiellophyceae</taxon>
        <taxon>Mamiellales</taxon>
        <taxon>Mamiellaceae</taxon>
        <taxon>Micromonas</taxon>
    </lineage>
</organism>
<dbReference type="Gene3D" id="1.10.150.240">
    <property type="entry name" value="Putative phosphatase, domain 2"/>
    <property type="match status" value="1"/>
</dbReference>
<dbReference type="InterPro" id="IPR023198">
    <property type="entry name" value="PGP-like_dom2"/>
</dbReference>
<dbReference type="OMA" id="ENEDGHA"/>
<dbReference type="InterPro" id="IPR036412">
    <property type="entry name" value="HAD-like_sf"/>
</dbReference>
<dbReference type="InterPro" id="IPR006439">
    <property type="entry name" value="HAD-SF_hydro_IA"/>
</dbReference>
<dbReference type="SFLD" id="SFLDG01129">
    <property type="entry name" value="C1.5:_HAD__Beta-PGM__Phosphata"/>
    <property type="match status" value="1"/>
</dbReference>
<keyword evidence="2" id="KW-1185">Reference proteome</keyword>
<dbReference type="Pfam" id="PF00702">
    <property type="entry name" value="Hydrolase"/>
    <property type="match status" value="1"/>
</dbReference>
<dbReference type="RefSeq" id="XP_003059323.1">
    <property type="nucleotide sequence ID" value="XM_003059277.1"/>
</dbReference>
<accession>C1MV72</accession>
<dbReference type="STRING" id="564608.C1MV72"/>
<dbReference type="OrthoDB" id="40579at2759"/>
<dbReference type="SUPFAM" id="SSF56784">
    <property type="entry name" value="HAD-like"/>
    <property type="match status" value="1"/>
</dbReference>
<dbReference type="PANTHER" id="PTHR43434">
    <property type="entry name" value="PHOSPHOGLYCOLATE PHOSPHATASE"/>
    <property type="match status" value="1"/>
</dbReference>
<evidence type="ECO:0000313" key="1">
    <source>
        <dbReference type="EMBL" id="EEH56455.1"/>
    </source>
</evidence>
<name>C1MV72_MICPC</name>
<dbReference type="EMBL" id="GG663740">
    <property type="protein sequence ID" value="EEH56455.1"/>
    <property type="molecule type" value="Genomic_DNA"/>
</dbReference>
<dbReference type="Proteomes" id="UP000001876">
    <property type="component" value="Unassembled WGS sequence"/>
</dbReference>
<sequence>MSASRVLCPARASPLARRGVRVDRASRALKPSLASSSSARRAAIIMTASDHTAVLFDFDGTLGDTETPAMEVAFWELAPYFPEAAKPDGASYLTDKTCADYIRDNAGKAFEFMVDVVEEDRKAAGLSSIEEARASAGEAPATLAVVDAGRAKFGLPPLAETRGLGKDILTLQKDETVDALSVAAHPCDNVPGVLASLKAKGIPFCISTTSGKPRVPVSVVSCGYTEYFPPEKIHSGESDFDPPRFKPDPSVYLLAAKSEDADPKNCVAVEDSTSGVGSAANANVGLIVGYVGGTHITEDRKTSHAGTLTAGGRSDDGRGADIVIRDMVDLVPLVETFAASAEMKDAAKKPVVFEKATLDALKGEYWLPEGK</sequence>
<dbReference type="GeneID" id="9685058"/>
<evidence type="ECO:0000313" key="2">
    <source>
        <dbReference type="Proteomes" id="UP000001876"/>
    </source>
</evidence>
<protein>
    <submittedName>
        <fullName evidence="1">Predicted protein</fullName>
    </submittedName>
</protein>
<dbReference type="KEGG" id="mpp:MICPUCDRAFT_47598"/>
<proteinExistence type="predicted"/>
<dbReference type="GO" id="GO:0006281">
    <property type="term" value="P:DNA repair"/>
    <property type="evidence" value="ECO:0007669"/>
    <property type="project" value="TreeGrafter"/>
</dbReference>
<dbReference type="SFLD" id="SFLDS00003">
    <property type="entry name" value="Haloacid_Dehalogenase"/>
    <property type="match status" value="1"/>
</dbReference>
<dbReference type="InterPro" id="IPR050155">
    <property type="entry name" value="HAD-like_hydrolase_sf"/>
</dbReference>
<dbReference type="NCBIfam" id="TIGR01509">
    <property type="entry name" value="HAD-SF-IA-v3"/>
    <property type="match status" value="1"/>
</dbReference>
<dbReference type="eggNOG" id="ENOG502QSWC">
    <property type="taxonomic scope" value="Eukaryota"/>
</dbReference>
<dbReference type="AlphaFoldDB" id="C1MV72"/>
<reference evidence="1 2" key="1">
    <citation type="journal article" date="2009" name="Science">
        <title>Green evolution and dynamic adaptations revealed by genomes of the marine picoeukaryotes Micromonas.</title>
        <authorList>
            <person name="Worden A.Z."/>
            <person name="Lee J.H."/>
            <person name="Mock T."/>
            <person name="Rouze P."/>
            <person name="Simmons M.P."/>
            <person name="Aerts A.L."/>
            <person name="Allen A.E."/>
            <person name="Cuvelier M.L."/>
            <person name="Derelle E."/>
            <person name="Everett M.V."/>
            <person name="Foulon E."/>
            <person name="Grimwood J."/>
            <person name="Gundlach H."/>
            <person name="Henrissat B."/>
            <person name="Napoli C."/>
            <person name="McDonald S.M."/>
            <person name="Parker M.S."/>
            <person name="Rombauts S."/>
            <person name="Salamov A."/>
            <person name="Von Dassow P."/>
            <person name="Badger J.H."/>
            <person name="Coutinho P.M."/>
            <person name="Demir E."/>
            <person name="Dubchak I."/>
            <person name="Gentemann C."/>
            <person name="Eikrem W."/>
            <person name="Gready J.E."/>
            <person name="John U."/>
            <person name="Lanier W."/>
            <person name="Lindquist E.A."/>
            <person name="Lucas S."/>
            <person name="Mayer K.F."/>
            <person name="Moreau H."/>
            <person name="Not F."/>
            <person name="Otillar R."/>
            <person name="Panaud O."/>
            <person name="Pangilinan J."/>
            <person name="Paulsen I."/>
            <person name="Piegu B."/>
            <person name="Poliakov A."/>
            <person name="Robbens S."/>
            <person name="Schmutz J."/>
            <person name="Toulza E."/>
            <person name="Wyss T."/>
            <person name="Zelensky A."/>
            <person name="Zhou K."/>
            <person name="Armbrust E.V."/>
            <person name="Bhattacharya D."/>
            <person name="Goodenough U.W."/>
            <person name="Van de Peer Y."/>
            <person name="Grigoriev I.V."/>
        </authorList>
    </citation>
    <scope>NUCLEOTIDE SEQUENCE [LARGE SCALE GENOMIC DNA]</scope>
    <source>
        <strain evidence="1 2">CCMP1545</strain>
    </source>
</reference>
<gene>
    <name evidence="1" type="ORF">MICPUCDRAFT_47598</name>
</gene>
<dbReference type="PANTHER" id="PTHR43434:SF1">
    <property type="entry name" value="PHOSPHOGLYCOLATE PHOSPHATASE"/>
    <property type="match status" value="1"/>
</dbReference>
<dbReference type="Gene3D" id="3.40.50.1000">
    <property type="entry name" value="HAD superfamily/HAD-like"/>
    <property type="match status" value="1"/>
</dbReference>